<dbReference type="AlphaFoldDB" id="V6LUK5"/>
<keyword evidence="3" id="KW-1185">Reference proteome</keyword>
<evidence type="ECO:0000313" key="3">
    <source>
        <dbReference type="Proteomes" id="UP000018208"/>
    </source>
</evidence>
<organism evidence="1">
    <name type="scientific">Spironucleus salmonicida</name>
    <dbReference type="NCBI Taxonomy" id="348837"/>
    <lineage>
        <taxon>Eukaryota</taxon>
        <taxon>Metamonada</taxon>
        <taxon>Diplomonadida</taxon>
        <taxon>Hexamitidae</taxon>
        <taxon>Hexamitinae</taxon>
        <taxon>Spironucleus</taxon>
    </lineage>
</organism>
<dbReference type="EMBL" id="KI546040">
    <property type="protein sequence ID" value="EST47386.1"/>
    <property type="molecule type" value="Genomic_DNA"/>
</dbReference>
<dbReference type="Pfam" id="PF12796">
    <property type="entry name" value="Ank_2"/>
    <property type="match status" value="1"/>
</dbReference>
<dbReference type="Gene3D" id="1.25.40.20">
    <property type="entry name" value="Ankyrin repeat-containing domain"/>
    <property type="match status" value="2"/>
</dbReference>
<sequence length="289" mass="32211">MCFSMCAQPKTEWFQAAATNNVMVLKQLSQFNSFDQGDNDLESTPQTITGFAGIHYAAFTGSVLALNILLEFEIEAKTQVQSIVAINKLRFILAAGTTPLMAAVAGGQEASFQLLKTLKMKRNNDGVSALIIAVLLDREFAIKELFNEINLFDREGNSAISYACLFGRLEILKQLQELCLQQHETKIFFLRALLTKNIDGKLPVDMAMQAVDESRYSISAGQKQKCMLTVSSLMTGLQQAVDIGDVKDMGIQQKLQDLKEVYKNSEIEVELFIEDCQEVDVKEENMIVN</sequence>
<accession>V6LUK5</accession>
<dbReference type="SUPFAM" id="SSF48403">
    <property type="entry name" value="Ankyrin repeat"/>
    <property type="match status" value="1"/>
</dbReference>
<dbReference type="InterPro" id="IPR002110">
    <property type="entry name" value="Ankyrin_rpt"/>
</dbReference>
<proteinExistence type="predicted"/>
<dbReference type="InterPro" id="IPR036770">
    <property type="entry name" value="Ankyrin_rpt-contain_sf"/>
</dbReference>
<evidence type="ECO:0000313" key="2">
    <source>
        <dbReference type="EMBL" id="KAH0570592.1"/>
    </source>
</evidence>
<evidence type="ECO:0000313" key="1">
    <source>
        <dbReference type="EMBL" id="EST47386.1"/>
    </source>
</evidence>
<dbReference type="Proteomes" id="UP000018208">
    <property type="component" value="Unassembled WGS sequence"/>
</dbReference>
<dbReference type="VEuPathDB" id="GiardiaDB:SS50377_26875"/>
<keyword evidence="1" id="KW-0472">Membrane</keyword>
<dbReference type="OrthoDB" id="366390at2759"/>
<dbReference type="EMBL" id="AUWU02000007">
    <property type="protein sequence ID" value="KAH0570592.1"/>
    <property type="molecule type" value="Genomic_DNA"/>
</dbReference>
<gene>
    <name evidence="1" type="ORF">SS50377_12373</name>
    <name evidence="2" type="ORF">SS50377_26875</name>
</gene>
<name>V6LUK5_9EUKA</name>
<protein>
    <submittedName>
        <fullName evidence="2">Ankyrin repeat-containing protein</fullName>
    </submittedName>
    <submittedName>
        <fullName evidence="1">Transmembrane domain-containing protein</fullName>
    </submittedName>
</protein>
<keyword evidence="1" id="KW-0812">Transmembrane</keyword>
<reference evidence="2" key="2">
    <citation type="submission" date="2020-12" db="EMBL/GenBank/DDBJ databases">
        <title>New Spironucleus salmonicida genome in near-complete chromosomes.</title>
        <authorList>
            <person name="Xu F."/>
            <person name="Kurt Z."/>
            <person name="Jimenez-Gonzalez A."/>
            <person name="Astvaldsson A."/>
            <person name="Andersson J.O."/>
            <person name="Svard S.G."/>
        </authorList>
    </citation>
    <scope>NUCLEOTIDE SEQUENCE</scope>
    <source>
        <strain evidence="2">ATCC 50377</strain>
    </source>
</reference>
<reference evidence="1 2" key="1">
    <citation type="journal article" date="2014" name="PLoS Genet.">
        <title>The Genome of Spironucleus salmonicida Highlights a Fish Pathogen Adapted to Fluctuating Environments.</title>
        <authorList>
            <person name="Xu F."/>
            <person name="Jerlstrom-Hultqvist J."/>
            <person name="Einarsson E."/>
            <person name="Astvaldsson A."/>
            <person name="Svard S.G."/>
            <person name="Andersson J.O."/>
        </authorList>
    </citation>
    <scope>NUCLEOTIDE SEQUENCE</scope>
    <source>
        <strain evidence="2">ATCC 50377</strain>
    </source>
</reference>